<evidence type="ECO:0000256" key="1">
    <source>
        <dbReference type="SAM" id="MobiDB-lite"/>
    </source>
</evidence>
<dbReference type="Proteomes" id="UP000225277">
    <property type="component" value="Unassembled WGS sequence"/>
</dbReference>
<dbReference type="RefSeq" id="XP_023623151.1">
    <property type="nucleotide sequence ID" value="XM_023767383.1"/>
</dbReference>
<evidence type="ECO:0000313" key="2">
    <source>
        <dbReference type="EMBL" id="CZT16258.1"/>
    </source>
</evidence>
<dbReference type="AlphaFoldDB" id="A0A2D3UQ44"/>
<gene>
    <name evidence="2" type="ORF">RCC_02100</name>
</gene>
<organism evidence="2 3">
    <name type="scientific">Ramularia collo-cygni</name>
    <dbReference type="NCBI Taxonomy" id="112498"/>
    <lineage>
        <taxon>Eukaryota</taxon>
        <taxon>Fungi</taxon>
        <taxon>Dikarya</taxon>
        <taxon>Ascomycota</taxon>
        <taxon>Pezizomycotina</taxon>
        <taxon>Dothideomycetes</taxon>
        <taxon>Dothideomycetidae</taxon>
        <taxon>Mycosphaerellales</taxon>
        <taxon>Mycosphaerellaceae</taxon>
        <taxon>Ramularia</taxon>
    </lineage>
</organism>
<protein>
    <submittedName>
        <fullName evidence="2">Uncharacterized protein</fullName>
    </submittedName>
</protein>
<accession>A0A2D3UQ44</accession>
<sequence>MFEYSRSYNADEASNSGSCSDLESPCECSAANSPFAESTPVKVTTVDIGGQAYRLPTHLSKRFYLDLTYMTDEELISKYTLVKYTKHERSTSFWTPASAGDLKR</sequence>
<keyword evidence="3" id="KW-1185">Reference proteome</keyword>
<name>A0A2D3UQ44_9PEZI</name>
<dbReference type="EMBL" id="FJUY01000002">
    <property type="protein sequence ID" value="CZT16258.1"/>
    <property type="molecule type" value="Genomic_DNA"/>
</dbReference>
<evidence type="ECO:0000313" key="3">
    <source>
        <dbReference type="Proteomes" id="UP000225277"/>
    </source>
</evidence>
<reference evidence="2 3" key="1">
    <citation type="submission" date="2016-03" db="EMBL/GenBank/DDBJ databases">
        <authorList>
            <person name="Ploux O."/>
        </authorList>
    </citation>
    <scope>NUCLEOTIDE SEQUENCE [LARGE SCALE GENOMIC DNA]</scope>
    <source>
        <strain evidence="2 3">URUG2</strain>
    </source>
</reference>
<proteinExistence type="predicted"/>
<dbReference type="OrthoDB" id="3642232at2759"/>
<feature type="compositionally biased region" description="Polar residues" evidence="1">
    <location>
        <begin position="1"/>
        <end position="21"/>
    </location>
</feature>
<feature type="region of interest" description="Disordered" evidence="1">
    <location>
        <begin position="1"/>
        <end position="28"/>
    </location>
</feature>
<dbReference type="GeneID" id="35597322"/>